<accession>A0A0C2SHA3</accession>
<dbReference type="InParanoid" id="A0A0C2SHA3"/>
<dbReference type="InterPro" id="IPR029058">
    <property type="entry name" value="AB_hydrolase_fold"/>
</dbReference>
<evidence type="ECO:0000256" key="5">
    <source>
        <dbReference type="SAM" id="SignalP"/>
    </source>
</evidence>
<dbReference type="EMBL" id="KN818270">
    <property type="protein sequence ID" value="KIL62495.1"/>
    <property type="molecule type" value="Genomic_DNA"/>
</dbReference>
<dbReference type="Pfam" id="PF03403">
    <property type="entry name" value="PAF-AH_p_II"/>
    <property type="match status" value="1"/>
</dbReference>
<dbReference type="AlphaFoldDB" id="A0A0C2SHA3"/>
<name>A0A0C2SHA3_AMAMK</name>
<evidence type="ECO:0000256" key="4">
    <source>
        <dbReference type="ARBA" id="ARBA00023098"/>
    </source>
</evidence>
<evidence type="ECO:0000256" key="3">
    <source>
        <dbReference type="ARBA" id="ARBA00022963"/>
    </source>
</evidence>
<keyword evidence="7" id="KW-1185">Reference proteome</keyword>
<keyword evidence="4" id="KW-0443">Lipid metabolism</keyword>
<evidence type="ECO:0000256" key="1">
    <source>
        <dbReference type="ARBA" id="ARBA00013201"/>
    </source>
</evidence>
<dbReference type="GO" id="GO:0016042">
    <property type="term" value="P:lipid catabolic process"/>
    <property type="evidence" value="ECO:0007669"/>
    <property type="project" value="UniProtKB-KW"/>
</dbReference>
<dbReference type="SUPFAM" id="SSF53474">
    <property type="entry name" value="alpha/beta-Hydrolases"/>
    <property type="match status" value="1"/>
</dbReference>
<dbReference type="OrthoDB" id="2861593at2759"/>
<keyword evidence="3" id="KW-0442">Lipid degradation</keyword>
<feature type="signal peptide" evidence="5">
    <location>
        <begin position="1"/>
        <end position="25"/>
    </location>
</feature>
<protein>
    <recommendedName>
        <fullName evidence="1">1-alkyl-2-acetylglycerophosphocholine esterase</fullName>
        <ecNumber evidence="1">3.1.1.47</ecNumber>
    </recommendedName>
</protein>
<gene>
    <name evidence="6" type="ORF">M378DRAFT_12822</name>
</gene>
<feature type="chain" id="PRO_5002155421" description="1-alkyl-2-acetylglycerophosphocholine esterase" evidence="5">
    <location>
        <begin position="26"/>
        <end position="235"/>
    </location>
</feature>
<dbReference type="EC" id="3.1.1.47" evidence="1"/>
<reference evidence="6 7" key="1">
    <citation type="submission" date="2014-04" db="EMBL/GenBank/DDBJ databases">
        <title>Evolutionary Origins and Diversification of the Mycorrhizal Mutualists.</title>
        <authorList>
            <consortium name="DOE Joint Genome Institute"/>
            <consortium name="Mycorrhizal Genomics Consortium"/>
            <person name="Kohler A."/>
            <person name="Kuo A."/>
            <person name="Nagy L.G."/>
            <person name="Floudas D."/>
            <person name="Copeland A."/>
            <person name="Barry K.W."/>
            <person name="Cichocki N."/>
            <person name="Veneault-Fourrey C."/>
            <person name="LaButti K."/>
            <person name="Lindquist E.A."/>
            <person name="Lipzen A."/>
            <person name="Lundell T."/>
            <person name="Morin E."/>
            <person name="Murat C."/>
            <person name="Riley R."/>
            <person name="Ohm R."/>
            <person name="Sun H."/>
            <person name="Tunlid A."/>
            <person name="Henrissat B."/>
            <person name="Grigoriev I.V."/>
            <person name="Hibbett D.S."/>
            <person name="Martin F."/>
        </authorList>
    </citation>
    <scope>NUCLEOTIDE SEQUENCE [LARGE SCALE GENOMIC DNA]</scope>
    <source>
        <strain evidence="6 7">Koide BX008</strain>
    </source>
</reference>
<keyword evidence="2" id="KW-0378">Hydrolase</keyword>
<evidence type="ECO:0000313" key="6">
    <source>
        <dbReference type="EMBL" id="KIL62495.1"/>
    </source>
</evidence>
<keyword evidence="5" id="KW-0732">Signal</keyword>
<dbReference type="HOGENOM" id="CLU_1182578_0_0_1"/>
<evidence type="ECO:0000256" key="2">
    <source>
        <dbReference type="ARBA" id="ARBA00022801"/>
    </source>
</evidence>
<sequence length="235" mass="25604">MYKLSTLAILLLVTVPTSLFRYVEAIPTAHPVLGLTERADPPLGIHHLPAPTGPYTIGTTNLILTDHTRLEIFSPTPNTTARTIVGQIYYPTLPADQLNKSGSYTLSPYLTPGLARFTEKAYGLPSHTMDGILTNTYLNASVSLPRGKDSPDVIVFSPGYGLSRSIYATYHEQLASKGYVVIAIEHLYDVVYVDIPGLGVFQNPYVSNSSAAITDEMHAVRVQDALFILRSLADP</sequence>
<dbReference type="Gene3D" id="3.40.50.1820">
    <property type="entry name" value="alpha/beta hydrolase"/>
    <property type="match status" value="1"/>
</dbReference>
<evidence type="ECO:0000313" key="7">
    <source>
        <dbReference type="Proteomes" id="UP000054549"/>
    </source>
</evidence>
<dbReference type="PANTHER" id="PTHR10272:SF14">
    <property type="entry name" value="PAF ACETYLHYDROLASE FAMILY PROTEIN"/>
    <property type="match status" value="1"/>
</dbReference>
<proteinExistence type="predicted"/>
<dbReference type="PANTHER" id="PTHR10272">
    <property type="entry name" value="PLATELET-ACTIVATING FACTOR ACETYLHYDROLASE"/>
    <property type="match status" value="1"/>
</dbReference>
<organism evidence="6 7">
    <name type="scientific">Amanita muscaria (strain Koide BX008)</name>
    <dbReference type="NCBI Taxonomy" id="946122"/>
    <lineage>
        <taxon>Eukaryota</taxon>
        <taxon>Fungi</taxon>
        <taxon>Dikarya</taxon>
        <taxon>Basidiomycota</taxon>
        <taxon>Agaricomycotina</taxon>
        <taxon>Agaricomycetes</taxon>
        <taxon>Agaricomycetidae</taxon>
        <taxon>Agaricales</taxon>
        <taxon>Pluteineae</taxon>
        <taxon>Amanitaceae</taxon>
        <taxon>Amanita</taxon>
    </lineage>
</organism>
<feature type="non-terminal residue" evidence="6">
    <location>
        <position position="235"/>
    </location>
</feature>
<dbReference type="STRING" id="946122.A0A0C2SHA3"/>
<dbReference type="GO" id="GO:0003847">
    <property type="term" value="F:1-alkyl-2-acetylglycerophosphocholine esterase activity"/>
    <property type="evidence" value="ECO:0007669"/>
    <property type="project" value="UniProtKB-EC"/>
</dbReference>
<dbReference type="Proteomes" id="UP000054549">
    <property type="component" value="Unassembled WGS sequence"/>
</dbReference>